<dbReference type="InterPro" id="IPR001005">
    <property type="entry name" value="SANT/Myb"/>
</dbReference>
<dbReference type="InterPro" id="IPR017930">
    <property type="entry name" value="Myb_dom"/>
</dbReference>
<dbReference type="InterPro" id="IPR058673">
    <property type="entry name" value="HHO5-like_N"/>
</dbReference>
<keyword evidence="4" id="KW-0804">Transcription</keyword>
<evidence type="ECO:0000256" key="7">
    <source>
        <dbReference type="SAM" id="MobiDB-lite"/>
    </source>
</evidence>
<keyword evidence="3" id="KW-0238">DNA-binding</keyword>
<dbReference type="InterPro" id="IPR009057">
    <property type="entry name" value="Homeodomain-like_sf"/>
</dbReference>
<dbReference type="GO" id="GO:0003677">
    <property type="term" value="F:DNA binding"/>
    <property type="evidence" value="ECO:0007669"/>
    <property type="project" value="UniProtKB-KW"/>
</dbReference>
<dbReference type="FunFam" id="1.10.10.60:FF:000002">
    <property type="entry name" value="Myb family transcription factor"/>
    <property type="match status" value="1"/>
</dbReference>
<evidence type="ECO:0000313" key="9">
    <source>
        <dbReference type="EMBL" id="CAA7393899.1"/>
    </source>
</evidence>
<feature type="compositionally biased region" description="Low complexity" evidence="7">
    <location>
        <begin position="195"/>
        <end position="210"/>
    </location>
</feature>
<comment type="subcellular location">
    <subcellularLocation>
        <location evidence="1">Nucleus</location>
    </subcellularLocation>
</comment>
<dbReference type="EMBL" id="LR746266">
    <property type="protein sequence ID" value="CAA7393899.1"/>
    <property type="molecule type" value="Genomic_DNA"/>
</dbReference>
<dbReference type="AlphaFoldDB" id="A0A7I8K9N2"/>
<feature type="compositionally biased region" description="Low complexity" evidence="7">
    <location>
        <begin position="135"/>
        <end position="147"/>
    </location>
</feature>
<keyword evidence="10" id="KW-1185">Reference proteome</keyword>
<dbReference type="Pfam" id="PF26575">
    <property type="entry name" value="HHO5_N"/>
    <property type="match status" value="1"/>
</dbReference>
<feature type="region of interest" description="Disordered" evidence="7">
    <location>
        <begin position="180"/>
        <end position="237"/>
    </location>
</feature>
<evidence type="ECO:0000256" key="5">
    <source>
        <dbReference type="ARBA" id="ARBA00023242"/>
    </source>
</evidence>
<feature type="coiled-coil region" evidence="6">
    <location>
        <begin position="30"/>
        <end position="60"/>
    </location>
</feature>
<keyword evidence="6" id="KW-0175">Coiled coil</keyword>
<dbReference type="PANTHER" id="PTHR31003">
    <property type="entry name" value="MYB FAMILY TRANSCRIPTION FACTOR"/>
    <property type="match status" value="1"/>
</dbReference>
<gene>
    <name evidence="9" type="ORF">SI8410_03004591</name>
</gene>
<feature type="region of interest" description="Disordered" evidence="7">
    <location>
        <begin position="311"/>
        <end position="364"/>
    </location>
</feature>
<accession>A0A7I8K9N2</accession>
<sequence>MGPAVRPELALDLAPPSSGGFVPLKEAAAAAAGEGRAAKLEEYVRRLEEERRKIEGFRRELPLCLLILNDTIEGVQEELAGCRGGGGGGGGPELEEFMPVNAKFEEAEGGVRDEKDFRDKVNWMSSAQLWSDNYSANTSSTTSTTDRSGGGGGAFLPFNAMTGKEKAAAAALPPPDLSLLSPATKASSSGEHQRSGGSISISISRVSSRGTGMASPAGNEQPPPSHQAAPRKPRRCWSPELHRRFVKALQQLGGAQAATPKQIRELMKVDGLTNDEVKSHLQKYRLHTRRLPSSSSPEKHPMVVLGGLWAPPENFPLVKQSTGSPQGPLHLANAGEDSGEEEDGRSESYSWKGHLQRPAGEETD</sequence>
<dbReference type="InterPro" id="IPR044787">
    <property type="entry name" value="HHO5-like"/>
</dbReference>
<feature type="domain" description="HTH myb-type" evidence="8">
    <location>
        <begin position="229"/>
        <end position="289"/>
    </location>
</feature>
<dbReference type="Gene3D" id="1.10.10.60">
    <property type="entry name" value="Homeodomain-like"/>
    <property type="match status" value="1"/>
</dbReference>
<evidence type="ECO:0000256" key="1">
    <source>
        <dbReference type="ARBA" id="ARBA00004123"/>
    </source>
</evidence>
<dbReference type="GO" id="GO:0003700">
    <property type="term" value="F:DNA-binding transcription factor activity"/>
    <property type="evidence" value="ECO:0007669"/>
    <property type="project" value="InterPro"/>
</dbReference>
<dbReference type="Proteomes" id="UP000663760">
    <property type="component" value="Chromosome 3"/>
</dbReference>
<dbReference type="PANTHER" id="PTHR31003:SF3">
    <property type="entry name" value="HOMEODOMAIN-LIKE SUPERFAMILY PROTEIN-RELATED"/>
    <property type="match status" value="1"/>
</dbReference>
<evidence type="ECO:0000259" key="8">
    <source>
        <dbReference type="PROSITE" id="PS51294"/>
    </source>
</evidence>
<dbReference type="SUPFAM" id="SSF46689">
    <property type="entry name" value="Homeodomain-like"/>
    <property type="match status" value="1"/>
</dbReference>
<evidence type="ECO:0000256" key="3">
    <source>
        <dbReference type="ARBA" id="ARBA00023125"/>
    </source>
</evidence>
<evidence type="ECO:0000313" key="10">
    <source>
        <dbReference type="Proteomes" id="UP000663760"/>
    </source>
</evidence>
<keyword evidence="5" id="KW-0539">Nucleus</keyword>
<evidence type="ECO:0000256" key="6">
    <source>
        <dbReference type="SAM" id="Coils"/>
    </source>
</evidence>
<dbReference type="NCBIfam" id="TIGR01557">
    <property type="entry name" value="myb_SHAQKYF"/>
    <property type="match status" value="1"/>
</dbReference>
<dbReference type="Pfam" id="PF00249">
    <property type="entry name" value="Myb_DNA-binding"/>
    <property type="match status" value="1"/>
</dbReference>
<evidence type="ECO:0000256" key="4">
    <source>
        <dbReference type="ARBA" id="ARBA00023163"/>
    </source>
</evidence>
<dbReference type="GO" id="GO:0005634">
    <property type="term" value="C:nucleus"/>
    <property type="evidence" value="ECO:0007669"/>
    <property type="project" value="UniProtKB-SubCell"/>
</dbReference>
<organism evidence="9 10">
    <name type="scientific">Spirodela intermedia</name>
    <name type="common">Intermediate duckweed</name>
    <dbReference type="NCBI Taxonomy" id="51605"/>
    <lineage>
        <taxon>Eukaryota</taxon>
        <taxon>Viridiplantae</taxon>
        <taxon>Streptophyta</taxon>
        <taxon>Embryophyta</taxon>
        <taxon>Tracheophyta</taxon>
        <taxon>Spermatophyta</taxon>
        <taxon>Magnoliopsida</taxon>
        <taxon>Liliopsida</taxon>
        <taxon>Araceae</taxon>
        <taxon>Lemnoideae</taxon>
        <taxon>Spirodela</taxon>
    </lineage>
</organism>
<dbReference type="PROSITE" id="PS51294">
    <property type="entry name" value="HTH_MYB"/>
    <property type="match status" value="1"/>
</dbReference>
<reference evidence="9" key="1">
    <citation type="submission" date="2020-02" db="EMBL/GenBank/DDBJ databases">
        <authorList>
            <person name="Scholz U."/>
            <person name="Mascher M."/>
            <person name="Fiebig A."/>
        </authorList>
    </citation>
    <scope>NUCLEOTIDE SEQUENCE</scope>
</reference>
<feature type="region of interest" description="Disordered" evidence="7">
    <location>
        <begin position="132"/>
        <end position="152"/>
    </location>
</feature>
<evidence type="ECO:0000256" key="2">
    <source>
        <dbReference type="ARBA" id="ARBA00023015"/>
    </source>
</evidence>
<protein>
    <recommendedName>
        <fullName evidence="8">HTH myb-type domain-containing protein</fullName>
    </recommendedName>
</protein>
<keyword evidence="2" id="KW-0805">Transcription regulation</keyword>
<name>A0A7I8K9N2_SPIIN</name>
<dbReference type="InterPro" id="IPR006447">
    <property type="entry name" value="Myb_dom_plants"/>
</dbReference>
<proteinExistence type="predicted"/>
<dbReference type="OrthoDB" id="1908613at2759"/>